<accession>A0A8T1W060</accession>
<sequence length="1027" mass="114474">MPLFDAIESDVTAFFVSQGTVFDSLVKAIMDRVAAAESSVTLLRTDVSNSFNLVNQRIDANAVAAAELSTAAVATAASAALASLPSLATAEYSSAPPPVTTVVDPGGDRNEELEYYVMALSRQLNMVLEVLFQPHGNSNVVEVVQAKQTQMNSISDVLTENEAILMQLAAQHDDWKLPHVDAHPMLDCGALEQSELSADTAPTVPVEAPEMPRDEKAQHSTPEISPASEQPRKIPTVSTDPKHTSRTTSITLQESTSVSKPTEPLKEQAPSSESSSLSSAARNPSYLAEQQVALPTAESPSSKRVGSLRQVVETVGPHLDASPLTKKEEVVRTVNSLPDNQSSVHAPDERDEDEERDQMPVDSSLFRPQPPHPEGSLHRRKSFFRSCQDLQRQEEARLREQRRREDELMRRMHELLLQSRSHVQQENGGEWRQQQDEATQSQQTLIVQLQTQLQEQLQAQQQREQEWRRQQEERRIADMAIIQHEVDRKLETFNTLAPAVQPSQGHELAQVMQLITDFEKRFVSSDTLQEAGVLWLKTAADNCVYGANPDTLSNLQLDLLGFKSQLSSHPVKSPAILSLHEAVDRVVQMLQHPTQASDDMAKGSGQESAMYTLRQLLAKVDTSYRTAASEHEDFSLPAVGFLADAIHRMELGTANLLDAVDFQQEHFHQTLAQHQAGLEKLQKELWRQQEVEMALRTQLGACPSKEDTLQLVQDLRNQITATTAVSASRMLDTVDDLRYRMTGLPNTQMLEQLANDLHAKTDRITHDLDTTAGKLTHDLRQKADRAEIDRLQSLLESSSGTNAPPAYLTKSPLKCLSCDQHLPFAQAPPGDAYPEQTSNPGSPTAQRAGSPPRSPSSSPPRPIVYHNQHQSQQLPYPYQQYPGNSQPADVYNDLGINMDILEELFASSTSALERRRRQRQRLQMQFLTPQSDNDTDWASRKPTFMNIDDGRNRIPLRKVQLSDQVIYGPALTPSAFRKKQFGRSDERPKTAALPERRPGGDIITRTASSTVIVRPFAELTEKRQQKR</sequence>
<evidence type="ECO:0000256" key="2">
    <source>
        <dbReference type="SAM" id="MobiDB-lite"/>
    </source>
</evidence>
<feature type="compositionally biased region" description="Polar residues" evidence="2">
    <location>
        <begin position="333"/>
        <end position="344"/>
    </location>
</feature>
<gene>
    <name evidence="3" type="ORF">PHYPSEUDO_000960</name>
</gene>
<protein>
    <submittedName>
        <fullName evidence="3">Uncharacterized protein</fullName>
    </submittedName>
</protein>
<feature type="region of interest" description="Disordered" evidence="2">
    <location>
        <begin position="196"/>
        <end position="284"/>
    </location>
</feature>
<keyword evidence="4" id="KW-1185">Reference proteome</keyword>
<feature type="region of interest" description="Disordered" evidence="2">
    <location>
        <begin position="826"/>
        <end position="865"/>
    </location>
</feature>
<feature type="region of interest" description="Disordered" evidence="2">
    <location>
        <begin position="319"/>
        <end position="383"/>
    </location>
</feature>
<name>A0A8T1W060_9STRA</name>
<dbReference type="Proteomes" id="UP000694044">
    <property type="component" value="Unassembled WGS sequence"/>
</dbReference>
<organism evidence="3 4">
    <name type="scientific">Phytophthora pseudosyringae</name>
    <dbReference type="NCBI Taxonomy" id="221518"/>
    <lineage>
        <taxon>Eukaryota</taxon>
        <taxon>Sar</taxon>
        <taxon>Stramenopiles</taxon>
        <taxon>Oomycota</taxon>
        <taxon>Peronosporomycetes</taxon>
        <taxon>Peronosporales</taxon>
        <taxon>Peronosporaceae</taxon>
        <taxon>Phytophthora</taxon>
    </lineage>
</organism>
<evidence type="ECO:0000256" key="1">
    <source>
        <dbReference type="SAM" id="Coils"/>
    </source>
</evidence>
<feature type="compositionally biased region" description="Basic and acidic residues" evidence="2">
    <location>
        <begin position="982"/>
        <end position="999"/>
    </location>
</feature>
<proteinExistence type="predicted"/>
<feature type="compositionally biased region" description="Pro residues" evidence="2">
    <location>
        <begin position="852"/>
        <end position="862"/>
    </location>
</feature>
<feature type="compositionally biased region" description="Polar residues" evidence="2">
    <location>
        <begin position="835"/>
        <end position="847"/>
    </location>
</feature>
<feature type="compositionally biased region" description="Polar residues" evidence="2">
    <location>
        <begin position="246"/>
        <end position="260"/>
    </location>
</feature>
<comment type="caution">
    <text evidence="3">The sequence shown here is derived from an EMBL/GenBank/DDBJ whole genome shotgun (WGS) entry which is preliminary data.</text>
</comment>
<evidence type="ECO:0000313" key="3">
    <source>
        <dbReference type="EMBL" id="KAG7385898.1"/>
    </source>
</evidence>
<keyword evidence="1" id="KW-0175">Coiled coil</keyword>
<dbReference type="AlphaFoldDB" id="A0A8T1W060"/>
<reference evidence="3" key="1">
    <citation type="submission" date="2021-02" db="EMBL/GenBank/DDBJ databases">
        <authorList>
            <person name="Palmer J.M."/>
        </authorList>
    </citation>
    <scope>NUCLEOTIDE SEQUENCE</scope>
    <source>
        <strain evidence="3">SCRP734</strain>
    </source>
</reference>
<feature type="region of interest" description="Disordered" evidence="2">
    <location>
        <begin position="978"/>
        <end position="1006"/>
    </location>
</feature>
<dbReference type="OrthoDB" id="168013at2759"/>
<dbReference type="EMBL" id="JAGDFM010000112">
    <property type="protein sequence ID" value="KAG7385898.1"/>
    <property type="molecule type" value="Genomic_DNA"/>
</dbReference>
<evidence type="ECO:0000313" key="4">
    <source>
        <dbReference type="Proteomes" id="UP000694044"/>
    </source>
</evidence>
<feature type="coiled-coil region" evidence="1">
    <location>
        <begin position="391"/>
        <end position="418"/>
    </location>
</feature>